<dbReference type="Gene3D" id="1.10.10.60">
    <property type="entry name" value="Homeodomain-like"/>
    <property type="match status" value="2"/>
</dbReference>
<organism evidence="5 7">
    <name type="scientific">Flagellimonas pelagia</name>
    <dbReference type="NCBI Taxonomy" id="2306998"/>
    <lineage>
        <taxon>Bacteria</taxon>
        <taxon>Pseudomonadati</taxon>
        <taxon>Bacteroidota</taxon>
        <taxon>Flavobacteriia</taxon>
        <taxon>Flavobacteriales</taxon>
        <taxon>Flavobacteriaceae</taxon>
        <taxon>Flagellimonas</taxon>
    </lineage>
</organism>
<keyword evidence="8" id="KW-1185">Reference proteome</keyword>
<name>A0A3A1NHN3_9FLAO</name>
<dbReference type="AlphaFoldDB" id="A0A3A1NHN3"/>
<dbReference type="PROSITE" id="PS01124">
    <property type="entry name" value="HTH_ARAC_FAMILY_2"/>
    <property type="match status" value="1"/>
</dbReference>
<dbReference type="PANTHER" id="PTHR47893:SF1">
    <property type="entry name" value="REGULATORY PROTEIN PCHR"/>
    <property type="match status" value="1"/>
</dbReference>
<keyword evidence="2" id="KW-0238">DNA-binding</keyword>
<dbReference type="GO" id="GO:0043565">
    <property type="term" value="F:sequence-specific DNA binding"/>
    <property type="evidence" value="ECO:0007669"/>
    <property type="project" value="InterPro"/>
</dbReference>
<feature type="domain" description="HTH araC/xylS-type" evidence="4">
    <location>
        <begin position="239"/>
        <end position="337"/>
    </location>
</feature>
<evidence type="ECO:0000256" key="3">
    <source>
        <dbReference type="ARBA" id="ARBA00023163"/>
    </source>
</evidence>
<dbReference type="PANTHER" id="PTHR47893">
    <property type="entry name" value="REGULATORY PROTEIN PCHR"/>
    <property type="match status" value="1"/>
</dbReference>
<dbReference type="Proteomes" id="UP000266691">
    <property type="component" value="Unassembled WGS sequence"/>
</dbReference>
<reference evidence="6 8" key="2">
    <citation type="submission" date="2019-07" db="EMBL/GenBank/DDBJ databases">
        <title>Draft genome of two Muricauda strains isolated from deep sea.</title>
        <authorList>
            <person name="Sun C."/>
        </authorList>
    </citation>
    <scope>NUCLEOTIDE SEQUENCE [LARGE SCALE GENOMIC DNA]</scope>
    <source>
        <strain evidence="6 8">72</strain>
    </source>
</reference>
<dbReference type="InterPro" id="IPR020449">
    <property type="entry name" value="Tscrpt_reg_AraC-type_HTH"/>
</dbReference>
<dbReference type="GO" id="GO:0003700">
    <property type="term" value="F:DNA-binding transcription factor activity"/>
    <property type="evidence" value="ECO:0007669"/>
    <property type="project" value="InterPro"/>
</dbReference>
<keyword evidence="3" id="KW-0804">Transcription</keyword>
<dbReference type="EMBL" id="VNWK01000026">
    <property type="protein sequence ID" value="TXJ94111.1"/>
    <property type="molecule type" value="Genomic_DNA"/>
</dbReference>
<keyword evidence="1" id="KW-0805">Transcription regulation</keyword>
<accession>A0A3A1NHN3</accession>
<dbReference type="InterPro" id="IPR009057">
    <property type="entry name" value="Homeodomain-like_sf"/>
</dbReference>
<proteinExistence type="predicted"/>
<dbReference type="PRINTS" id="PR00032">
    <property type="entry name" value="HTHARAC"/>
</dbReference>
<dbReference type="SMART" id="SM00342">
    <property type="entry name" value="HTH_ARAC"/>
    <property type="match status" value="1"/>
</dbReference>
<evidence type="ECO:0000256" key="1">
    <source>
        <dbReference type="ARBA" id="ARBA00023015"/>
    </source>
</evidence>
<sequence length="346" mass="40229">MIKIYIEAQKTADTVEQVRKVIGGAITERWGQYTLNVDNDKARGRMSYIEFEWGVSLVEYDLTFFDEVMIMVDTSKFNPINFYYCLEGYSGHKFGHESADEIKFIEQFQSVILTNRSGGVSDRYFPKDIKISLSVIQVRRKPFLKRRLNQGDSLNKQLYEVFLDTDHEKVFAYFGSYNLKMADVMTALRNVKGEGMIRIMQMEGLVYQILSMHMMQHNKEVKNKHLSTSLLKRELKQIREYAKKIEKNIAKDFSLEEISAETGLTQAKLQEGFKLLYNKTVTEYIRNARLEVARDLIANSEMNISEVVYSIGFTSRSYFSKIFKEKFGVSPSDFMNSKRKLGTSEK</sequence>
<gene>
    <name evidence="5" type="ORF">D2V05_11980</name>
    <name evidence="6" type="ORF">FQ017_11870</name>
</gene>
<dbReference type="Pfam" id="PF12833">
    <property type="entry name" value="HTH_18"/>
    <property type="match status" value="1"/>
</dbReference>
<evidence type="ECO:0000313" key="5">
    <source>
        <dbReference type="EMBL" id="RIV44195.1"/>
    </source>
</evidence>
<comment type="caution">
    <text evidence="5">The sequence shown here is derived from an EMBL/GenBank/DDBJ whole genome shotgun (WGS) entry which is preliminary data.</text>
</comment>
<evidence type="ECO:0000313" key="8">
    <source>
        <dbReference type="Proteomes" id="UP000321621"/>
    </source>
</evidence>
<dbReference type="RefSeq" id="WP_119647885.1">
    <property type="nucleotide sequence ID" value="NZ_QXFI01000026.1"/>
</dbReference>
<dbReference type="SUPFAM" id="SSF46689">
    <property type="entry name" value="Homeodomain-like"/>
    <property type="match status" value="1"/>
</dbReference>
<dbReference type="InterPro" id="IPR018060">
    <property type="entry name" value="HTH_AraC"/>
</dbReference>
<evidence type="ECO:0000259" key="4">
    <source>
        <dbReference type="PROSITE" id="PS01124"/>
    </source>
</evidence>
<dbReference type="EMBL" id="QXFI01000026">
    <property type="protein sequence ID" value="RIV44195.1"/>
    <property type="molecule type" value="Genomic_DNA"/>
</dbReference>
<reference evidence="5 7" key="1">
    <citation type="submission" date="2018-08" db="EMBL/GenBank/DDBJ databases">
        <title>Proposal of Muricauda 72 sp.nov. and Muricauda NH166 sp.nov., isolated from seawater.</title>
        <authorList>
            <person name="Cheng H."/>
            <person name="Wu Y.-H."/>
            <person name="Guo L.-L."/>
            <person name="Xu X.-W."/>
        </authorList>
    </citation>
    <scope>NUCLEOTIDE SEQUENCE [LARGE SCALE GENOMIC DNA]</scope>
    <source>
        <strain evidence="5 7">72</strain>
    </source>
</reference>
<evidence type="ECO:0000313" key="6">
    <source>
        <dbReference type="EMBL" id="TXJ94111.1"/>
    </source>
</evidence>
<dbReference type="OrthoDB" id="2666928at2"/>
<evidence type="ECO:0000313" key="7">
    <source>
        <dbReference type="Proteomes" id="UP000266691"/>
    </source>
</evidence>
<evidence type="ECO:0000256" key="2">
    <source>
        <dbReference type="ARBA" id="ARBA00023125"/>
    </source>
</evidence>
<dbReference type="Proteomes" id="UP000321621">
    <property type="component" value="Unassembled WGS sequence"/>
</dbReference>
<dbReference type="InterPro" id="IPR053142">
    <property type="entry name" value="PchR_regulatory_protein"/>
</dbReference>
<protein>
    <submittedName>
        <fullName evidence="5">AraC family transcriptional regulator</fullName>
    </submittedName>
    <submittedName>
        <fullName evidence="6">Helix-turn-helix transcriptional regulator</fullName>
    </submittedName>
</protein>